<evidence type="ECO:0000256" key="2">
    <source>
        <dbReference type="ARBA" id="ARBA00023219"/>
    </source>
</evidence>
<organism evidence="3 4">
    <name type="scientific">Lysobacter niastensis</name>
    <dbReference type="NCBI Taxonomy" id="380629"/>
    <lineage>
        <taxon>Bacteria</taxon>
        <taxon>Pseudomonadati</taxon>
        <taxon>Pseudomonadota</taxon>
        <taxon>Gammaproteobacteria</taxon>
        <taxon>Lysobacterales</taxon>
        <taxon>Lysobacteraceae</taxon>
        <taxon>Lysobacter</taxon>
    </lineage>
</organism>
<dbReference type="PANTHER" id="PTHR41328">
    <property type="entry name" value="TERMINASE SMALL SUBUNIT-RELATED"/>
    <property type="match status" value="1"/>
</dbReference>
<reference evidence="3 4" key="1">
    <citation type="submission" date="2023-07" db="EMBL/GenBank/DDBJ databases">
        <title>Sorghum-associated microbial communities from plants grown in Nebraska, USA.</title>
        <authorList>
            <person name="Schachtman D."/>
        </authorList>
    </citation>
    <scope>NUCLEOTIDE SEQUENCE [LARGE SCALE GENOMIC DNA]</scope>
    <source>
        <strain evidence="3 4">BE198</strain>
    </source>
</reference>
<dbReference type="PANTHER" id="PTHR41328:SF2">
    <property type="entry name" value="TERMINASE SMALL SUBUNIT"/>
    <property type="match status" value="1"/>
</dbReference>
<gene>
    <name evidence="3" type="ORF">J2X06_001706</name>
</gene>
<dbReference type="Proteomes" id="UP001251524">
    <property type="component" value="Unassembled WGS sequence"/>
</dbReference>
<accession>A0ABU1WAQ3</accession>
<comment type="caution">
    <text evidence="3">The sequence shown here is derived from an EMBL/GenBank/DDBJ whole genome shotgun (WGS) entry which is preliminary data.</text>
</comment>
<dbReference type="InterPro" id="IPR005335">
    <property type="entry name" value="Terminase_ssu"/>
</dbReference>
<evidence type="ECO:0000313" key="3">
    <source>
        <dbReference type="EMBL" id="MDR7134522.1"/>
    </source>
</evidence>
<dbReference type="EMBL" id="JAVDVY010000001">
    <property type="protein sequence ID" value="MDR7134522.1"/>
    <property type="molecule type" value="Genomic_DNA"/>
</dbReference>
<evidence type="ECO:0000313" key="4">
    <source>
        <dbReference type="Proteomes" id="UP001251524"/>
    </source>
</evidence>
<dbReference type="InterPro" id="IPR038713">
    <property type="entry name" value="Terminase_Gp1_N_sf"/>
</dbReference>
<dbReference type="Pfam" id="PF03592">
    <property type="entry name" value="Terminase_2"/>
    <property type="match status" value="1"/>
</dbReference>
<protein>
    <submittedName>
        <fullName evidence="3">Phage terminase small subunit</fullName>
    </submittedName>
</protein>
<proteinExistence type="predicted"/>
<name>A0ABU1WAQ3_9GAMM</name>
<keyword evidence="1" id="KW-1188">Viral release from host cell</keyword>
<dbReference type="RefSeq" id="WP_310060836.1">
    <property type="nucleotide sequence ID" value="NZ_JAVDVY010000001.1"/>
</dbReference>
<keyword evidence="2" id="KW-0231">Viral genome packaging</keyword>
<keyword evidence="4" id="KW-1185">Reference proteome</keyword>
<dbReference type="InterPro" id="IPR052404">
    <property type="entry name" value="SPP1-like_terminase"/>
</dbReference>
<evidence type="ECO:0000256" key="1">
    <source>
        <dbReference type="ARBA" id="ARBA00022612"/>
    </source>
</evidence>
<dbReference type="Gene3D" id="1.10.10.1400">
    <property type="entry name" value="Terminase, small subunit, N-terminal DNA-binding domain, HTH motif"/>
    <property type="match status" value="1"/>
</dbReference>
<sequence length="149" mass="15680">MSAVIIDQQRAFAEAYVLGNGNATQAAIAAGYSPISARQTASRLLHTPHVQEAIRRAQAHALRGRLASKALGVLEKILDDDGAPAGVRVDAAKTVLDRAGFAAARTPEPDSLVEQPLHAMGAAELEAFIRKEQRALDVLRAHAGDVAEG</sequence>